<organism evidence="2">
    <name type="scientific">Solanum chacoense</name>
    <name type="common">Chaco potato</name>
    <dbReference type="NCBI Taxonomy" id="4108"/>
    <lineage>
        <taxon>Eukaryota</taxon>
        <taxon>Viridiplantae</taxon>
        <taxon>Streptophyta</taxon>
        <taxon>Embryophyta</taxon>
        <taxon>Tracheophyta</taxon>
        <taxon>Spermatophyta</taxon>
        <taxon>Magnoliopsida</taxon>
        <taxon>eudicotyledons</taxon>
        <taxon>Gunneridae</taxon>
        <taxon>Pentapetalae</taxon>
        <taxon>asterids</taxon>
        <taxon>lamiids</taxon>
        <taxon>Solanales</taxon>
        <taxon>Solanaceae</taxon>
        <taxon>Solanoideae</taxon>
        <taxon>Solaneae</taxon>
        <taxon>Solanum</taxon>
    </lineage>
</organism>
<dbReference type="EMBL" id="GEDG01038720">
    <property type="protein sequence ID" value="JAP07453.1"/>
    <property type="molecule type" value="Transcribed_RNA"/>
</dbReference>
<sequence>MKTFVQQGISVSTPILKWGDEVKLDLNKWIQQRFNNKEQEASDDVEASDDDEVSDDYEASDDDEAEPSHARS</sequence>
<dbReference type="AlphaFoldDB" id="A0A0V0GI38"/>
<name>A0A0V0GI38_SOLCH</name>
<reference evidence="2" key="1">
    <citation type="submission" date="2015-12" db="EMBL/GenBank/DDBJ databases">
        <title>Gene expression during late stages of embryo sac development: a critical building block for successful pollen-pistil interactions.</title>
        <authorList>
            <person name="Liu Y."/>
            <person name="Joly V."/>
            <person name="Sabar M."/>
            <person name="Matton D.P."/>
        </authorList>
    </citation>
    <scope>NUCLEOTIDE SEQUENCE</scope>
</reference>
<proteinExistence type="predicted"/>
<protein>
    <submittedName>
        <fullName evidence="2">Putative ovule protein</fullName>
    </submittedName>
</protein>
<evidence type="ECO:0000313" key="2">
    <source>
        <dbReference type="EMBL" id="JAP07453.1"/>
    </source>
</evidence>
<feature type="region of interest" description="Disordered" evidence="1">
    <location>
        <begin position="34"/>
        <end position="72"/>
    </location>
</feature>
<evidence type="ECO:0000256" key="1">
    <source>
        <dbReference type="SAM" id="MobiDB-lite"/>
    </source>
</evidence>
<accession>A0A0V0GI38</accession>
<feature type="compositionally biased region" description="Acidic residues" evidence="1">
    <location>
        <begin position="41"/>
        <end position="65"/>
    </location>
</feature>